<evidence type="ECO:0000313" key="9">
    <source>
        <dbReference type="EMBL" id="RYB04706.1"/>
    </source>
</evidence>
<dbReference type="Proteomes" id="UP000289411">
    <property type="component" value="Unassembled WGS sequence"/>
</dbReference>
<dbReference type="Pfam" id="PF07690">
    <property type="entry name" value="MFS_1"/>
    <property type="match status" value="1"/>
</dbReference>
<name>A0A4Q2RD57_9HYPH</name>
<comment type="caution">
    <text evidence="9">The sequence shown here is derived from an EMBL/GenBank/DDBJ whole genome shotgun (WGS) entry which is preliminary data.</text>
</comment>
<feature type="transmembrane region" description="Helical" evidence="7">
    <location>
        <begin position="392"/>
        <end position="412"/>
    </location>
</feature>
<dbReference type="InterPro" id="IPR020846">
    <property type="entry name" value="MFS_dom"/>
</dbReference>
<evidence type="ECO:0000256" key="2">
    <source>
        <dbReference type="ARBA" id="ARBA00022448"/>
    </source>
</evidence>
<keyword evidence="2" id="KW-0813">Transport</keyword>
<feature type="transmembrane region" description="Helical" evidence="7">
    <location>
        <begin position="164"/>
        <end position="185"/>
    </location>
</feature>
<dbReference type="InterPro" id="IPR011701">
    <property type="entry name" value="MFS"/>
</dbReference>
<feature type="transmembrane region" description="Helical" evidence="7">
    <location>
        <begin position="263"/>
        <end position="284"/>
    </location>
</feature>
<sequence length="465" mass="48051">MSFLAHPRTLPLLVAGAFFMEFLDGTVIATALPAMAGDFGLRPVDLSVGVSAYLFTLALLLPASGWAAERFGARRVFMVAVAVFTLASAACGLSTGLTSFTLARVVQGAGGALMVPVGRLAVLRATPKSDLMRVIAILTWPALTAPVVAPPLGGFIVTVASWRWIFFINLPLGLIGLWLASRVVPPERGDGHRRFDALGFLLVGLAVLAPMAAVELLGREAVDWPAVGVATVAAVPLAALALRHIRRHPAPIVRLDGFAVPSFAVAMAGGSLFRVAVGAVPFLLPLLFQVGFGLDAFRSGLLVLALFAGNVAMKPMTSAVLRGFGFKAVMVGDAVLAGLAILSLAALAPGTPLPVTLVLLVLAGMTRSMGLTTVNTLAFAEVPQAAMSGANTLFNMFQQLGFGFGVALGALALRFAELWRPAGALQATPLEFRIAFALVSLAAFAAAADALRLPAEAGAEVARGS</sequence>
<comment type="subcellular location">
    <subcellularLocation>
        <location evidence="1">Cell membrane</location>
        <topology evidence="1">Multi-pass membrane protein</topology>
    </subcellularLocation>
</comment>
<keyword evidence="3" id="KW-1003">Cell membrane</keyword>
<feature type="domain" description="Major facilitator superfamily (MFS) profile" evidence="8">
    <location>
        <begin position="10"/>
        <end position="458"/>
    </location>
</feature>
<feature type="transmembrane region" description="Helical" evidence="7">
    <location>
        <begin position="46"/>
        <end position="64"/>
    </location>
</feature>
<feature type="transmembrane region" description="Helical" evidence="7">
    <location>
        <begin position="12"/>
        <end position="34"/>
    </location>
</feature>
<reference evidence="9 10" key="2">
    <citation type="submission" date="2019-02" db="EMBL/GenBank/DDBJ databases">
        <title>'Lichenibacterium ramalinii' gen. nov. sp. nov., 'Lichenibacterium minor' gen. nov. sp. nov.</title>
        <authorList>
            <person name="Pankratov T."/>
        </authorList>
    </citation>
    <scope>NUCLEOTIDE SEQUENCE [LARGE SCALE GENOMIC DNA]</scope>
    <source>
        <strain evidence="9 10">RmlP001</strain>
    </source>
</reference>
<protein>
    <submittedName>
        <fullName evidence="9">MFS transporter</fullName>
    </submittedName>
</protein>
<dbReference type="GO" id="GO:0005886">
    <property type="term" value="C:plasma membrane"/>
    <property type="evidence" value="ECO:0007669"/>
    <property type="project" value="UniProtKB-SubCell"/>
</dbReference>
<feature type="transmembrane region" description="Helical" evidence="7">
    <location>
        <begin position="353"/>
        <end position="380"/>
    </location>
</feature>
<dbReference type="GO" id="GO:0022857">
    <property type="term" value="F:transmembrane transporter activity"/>
    <property type="evidence" value="ECO:0007669"/>
    <property type="project" value="InterPro"/>
</dbReference>
<dbReference type="AlphaFoldDB" id="A0A4Q2RD57"/>
<evidence type="ECO:0000256" key="6">
    <source>
        <dbReference type="ARBA" id="ARBA00023136"/>
    </source>
</evidence>
<feature type="transmembrane region" description="Helical" evidence="7">
    <location>
        <begin position="325"/>
        <end position="347"/>
    </location>
</feature>
<feature type="transmembrane region" description="Helical" evidence="7">
    <location>
        <begin position="134"/>
        <end position="158"/>
    </location>
</feature>
<feature type="transmembrane region" description="Helical" evidence="7">
    <location>
        <begin position="296"/>
        <end position="313"/>
    </location>
</feature>
<keyword evidence="4 7" id="KW-0812">Transmembrane</keyword>
<proteinExistence type="predicted"/>
<dbReference type="PANTHER" id="PTHR42718:SF46">
    <property type="entry name" value="BLR6921 PROTEIN"/>
    <property type="match status" value="1"/>
</dbReference>
<evidence type="ECO:0000256" key="1">
    <source>
        <dbReference type="ARBA" id="ARBA00004651"/>
    </source>
</evidence>
<feature type="transmembrane region" description="Helical" evidence="7">
    <location>
        <begin position="224"/>
        <end position="242"/>
    </location>
</feature>
<dbReference type="PANTHER" id="PTHR42718">
    <property type="entry name" value="MAJOR FACILITATOR SUPERFAMILY MULTIDRUG TRANSPORTER MFSC"/>
    <property type="match status" value="1"/>
</dbReference>
<dbReference type="OrthoDB" id="9812221at2"/>
<dbReference type="Gene3D" id="1.20.1250.20">
    <property type="entry name" value="MFS general substrate transporter like domains"/>
    <property type="match status" value="1"/>
</dbReference>
<feature type="transmembrane region" description="Helical" evidence="7">
    <location>
        <begin position="432"/>
        <end position="451"/>
    </location>
</feature>
<dbReference type="RefSeq" id="WP_129219466.1">
    <property type="nucleotide sequence ID" value="NZ_QYBC01000009.1"/>
</dbReference>
<evidence type="ECO:0000256" key="5">
    <source>
        <dbReference type="ARBA" id="ARBA00022989"/>
    </source>
</evidence>
<feature type="transmembrane region" description="Helical" evidence="7">
    <location>
        <begin position="197"/>
        <end position="218"/>
    </location>
</feature>
<evidence type="ECO:0000256" key="7">
    <source>
        <dbReference type="SAM" id="Phobius"/>
    </source>
</evidence>
<feature type="transmembrane region" description="Helical" evidence="7">
    <location>
        <begin position="76"/>
        <end position="96"/>
    </location>
</feature>
<keyword evidence="10" id="KW-1185">Reference proteome</keyword>
<evidence type="ECO:0000313" key="10">
    <source>
        <dbReference type="Proteomes" id="UP000289411"/>
    </source>
</evidence>
<evidence type="ECO:0000256" key="3">
    <source>
        <dbReference type="ARBA" id="ARBA00022475"/>
    </source>
</evidence>
<dbReference type="Gene3D" id="1.20.1720.10">
    <property type="entry name" value="Multidrug resistance protein D"/>
    <property type="match status" value="1"/>
</dbReference>
<gene>
    <name evidence="9" type="ORF">D3272_12235</name>
</gene>
<feature type="transmembrane region" description="Helical" evidence="7">
    <location>
        <begin position="102"/>
        <end position="122"/>
    </location>
</feature>
<organism evidence="9 10">
    <name type="scientific">Lichenibacterium ramalinae</name>
    <dbReference type="NCBI Taxonomy" id="2316527"/>
    <lineage>
        <taxon>Bacteria</taxon>
        <taxon>Pseudomonadati</taxon>
        <taxon>Pseudomonadota</taxon>
        <taxon>Alphaproteobacteria</taxon>
        <taxon>Hyphomicrobiales</taxon>
        <taxon>Lichenihabitantaceae</taxon>
        <taxon>Lichenibacterium</taxon>
    </lineage>
</organism>
<accession>A0A4Q2RD57</accession>
<evidence type="ECO:0000256" key="4">
    <source>
        <dbReference type="ARBA" id="ARBA00022692"/>
    </source>
</evidence>
<dbReference type="EMBL" id="QYBC01000009">
    <property type="protein sequence ID" value="RYB04706.1"/>
    <property type="molecule type" value="Genomic_DNA"/>
</dbReference>
<dbReference type="PROSITE" id="PS50850">
    <property type="entry name" value="MFS"/>
    <property type="match status" value="1"/>
</dbReference>
<keyword evidence="6 7" id="KW-0472">Membrane</keyword>
<evidence type="ECO:0000259" key="8">
    <source>
        <dbReference type="PROSITE" id="PS50850"/>
    </source>
</evidence>
<dbReference type="InterPro" id="IPR036259">
    <property type="entry name" value="MFS_trans_sf"/>
</dbReference>
<reference evidence="9 10" key="1">
    <citation type="submission" date="2018-09" db="EMBL/GenBank/DDBJ databases">
        <authorList>
            <person name="Grouzdev D.S."/>
            <person name="Krutkina M.S."/>
        </authorList>
    </citation>
    <scope>NUCLEOTIDE SEQUENCE [LARGE SCALE GENOMIC DNA]</scope>
    <source>
        <strain evidence="9 10">RmlP001</strain>
    </source>
</reference>
<dbReference type="SUPFAM" id="SSF103473">
    <property type="entry name" value="MFS general substrate transporter"/>
    <property type="match status" value="1"/>
</dbReference>
<keyword evidence="5 7" id="KW-1133">Transmembrane helix</keyword>